<organism evidence="1 2">
    <name type="scientific">[Clostridium] methylpentosum DSM 5476</name>
    <dbReference type="NCBI Taxonomy" id="537013"/>
    <lineage>
        <taxon>Bacteria</taxon>
        <taxon>Bacillati</taxon>
        <taxon>Bacillota</taxon>
        <taxon>Clostridia</taxon>
        <taxon>Eubacteriales</taxon>
        <taxon>Oscillospiraceae</taxon>
        <taxon>Oscillospiraceae incertae sedis</taxon>
    </lineage>
</organism>
<name>C0EIW8_9FIRM</name>
<reference evidence="1 2" key="1">
    <citation type="submission" date="2009-01" db="EMBL/GenBank/DDBJ databases">
        <authorList>
            <person name="Fulton L."/>
            <person name="Clifton S."/>
            <person name="Fulton B."/>
            <person name="Xu J."/>
            <person name="Minx P."/>
            <person name="Pepin K.H."/>
            <person name="Johnson M."/>
            <person name="Bhonagiri V."/>
            <person name="Nash W.E."/>
            <person name="Mardis E.R."/>
            <person name="Wilson R.K."/>
        </authorList>
    </citation>
    <scope>NUCLEOTIDE SEQUENCE [LARGE SCALE GENOMIC DNA]</scope>
    <source>
        <strain evidence="1 2">DSM 5476</strain>
    </source>
</reference>
<comment type="caution">
    <text evidence="1">The sequence shown here is derived from an EMBL/GenBank/DDBJ whole genome shotgun (WGS) entry which is preliminary data.</text>
</comment>
<evidence type="ECO:0000313" key="2">
    <source>
        <dbReference type="Proteomes" id="UP000003340"/>
    </source>
</evidence>
<keyword evidence="2" id="KW-1185">Reference proteome</keyword>
<sequence length="40" mass="4496">MGLSELLDQKKFAQTDIFVPHKITPCPSRSGQGVIFVFFL</sequence>
<protein>
    <submittedName>
        <fullName evidence="1">Uncharacterized protein</fullName>
    </submittedName>
</protein>
<gene>
    <name evidence="1" type="ORF">CLOSTMETH_03814</name>
</gene>
<reference evidence="1 2" key="2">
    <citation type="submission" date="2009-02" db="EMBL/GenBank/DDBJ databases">
        <title>Draft genome sequence of Clostridium methylpentosum (DSM 5476).</title>
        <authorList>
            <person name="Sudarsanam P."/>
            <person name="Ley R."/>
            <person name="Guruge J."/>
            <person name="Turnbaugh P.J."/>
            <person name="Mahowald M."/>
            <person name="Liep D."/>
            <person name="Gordon J."/>
        </authorList>
    </citation>
    <scope>NUCLEOTIDE SEQUENCE [LARGE SCALE GENOMIC DNA]</scope>
    <source>
        <strain evidence="1 2">DSM 5476</strain>
    </source>
</reference>
<accession>C0EIW8</accession>
<dbReference type="EMBL" id="ACEC01000130">
    <property type="protein sequence ID" value="EEG28629.1"/>
    <property type="molecule type" value="Genomic_DNA"/>
</dbReference>
<dbReference type="AlphaFoldDB" id="C0EIW8"/>
<dbReference type="HOGENOM" id="CLU_3287510_0_0_9"/>
<evidence type="ECO:0000313" key="1">
    <source>
        <dbReference type="EMBL" id="EEG28629.1"/>
    </source>
</evidence>
<dbReference type="Proteomes" id="UP000003340">
    <property type="component" value="Unassembled WGS sequence"/>
</dbReference>
<proteinExistence type="predicted"/>